<sequence length="59" mass="6578">MRGGPSPVKIETTDYQIAPLHKQEKVIDIIQQTEARLAELTGNPITLIAYTKTEGEQKL</sequence>
<name>A0A2T6FZ08_9BACL</name>
<dbReference type="EMBL" id="PYHP01000061">
    <property type="protein sequence ID" value="PUA37149.1"/>
    <property type="molecule type" value="Genomic_DNA"/>
</dbReference>
<gene>
    <name evidence="1" type="ORF">C8Z91_21560</name>
</gene>
<reference evidence="1 2" key="1">
    <citation type="submission" date="2018-03" db="EMBL/GenBank/DDBJ databases">
        <title>Genome sequence of Paenibacillus elgii strain AC13 an antimicrobial compound producing bacteria.</title>
        <authorList>
            <person name="Kurokawa A.S."/>
            <person name="Araujo J.F."/>
            <person name="Costa R.A."/>
            <person name="Ortega D.B."/>
            <person name="Pires A.S."/>
            <person name="Pappas G.J.Jr."/>
            <person name="Franco O.L."/>
            <person name="Barreto C."/>
            <person name="Magalhaes B.S."/>
            <person name="Kruger R.H."/>
        </authorList>
    </citation>
    <scope>NUCLEOTIDE SEQUENCE [LARGE SCALE GENOMIC DNA]</scope>
    <source>
        <strain evidence="1 2">AC13</strain>
    </source>
</reference>
<dbReference type="Proteomes" id="UP000244184">
    <property type="component" value="Unassembled WGS sequence"/>
</dbReference>
<dbReference type="AlphaFoldDB" id="A0A2T6FZ08"/>
<comment type="caution">
    <text evidence="1">The sequence shown here is derived from an EMBL/GenBank/DDBJ whole genome shotgun (WGS) entry which is preliminary data.</text>
</comment>
<proteinExistence type="predicted"/>
<evidence type="ECO:0000313" key="1">
    <source>
        <dbReference type="EMBL" id="PUA37149.1"/>
    </source>
</evidence>
<organism evidence="1 2">
    <name type="scientific">Paenibacillus elgii</name>
    <dbReference type="NCBI Taxonomy" id="189691"/>
    <lineage>
        <taxon>Bacteria</taxon>
        <taxon>Bacillati</taxon>
        <taxon>Bacillota</taxon>
        <taxon>Bacilli</taxon>
        <taxon>Bacillales</taxon>
        <taxon>Paenibacillaceae</taxon>
        <taxon>Paenibacillus</taxon>
    </lineage>
</organism>
<accession>A0A2T6FZ08</accession>
<evidence type="ECO:0000313" key="2">
    <source>
        <dbReference type="Proteomes" id="UP000244184"/>
    </source>
</evidence>
<protein>
    <submittedName>
        <fullName evidence="1">Uncharacterized protein</fullName>
    </submittedName>
</protein>